<accession>A0A9J7AL26</accession>
<protein>
    <submittedName>
        <fullName evidence="7">MATE family efflux transporter</fullName>
    </submittedName>
</protein>
<feature type="transmembrane region" description="Helical" evidence="6">
    <location>
        <begin position="353"/>
        <end position="375"/>
    </location>
</feature>
<dbReference type="KEGG" id="naci:NUH88_12275"/>
<evidence type="ECO:0000256" key="4">
    <source>
        <dbReference type="ARBA" id="ARBA00022989"/>
    </source>
</evidence>
<feature type="transmembrane region" description="Helical" evidence="6">
    <location>
        <begin position="189"/>
        <end position="213"/>
    </location>
</feature>
<dbReference type="CDD" id="cd13136">
    <property type="entry name" value="MATE_DinF_like"/>
    <property type="match status" value="1"/>
</dbReference>
<feature type="transmembrane region" description="Helical" evidence="6">
    <location>
        <begin position="411"/>
        <end position="429"/>
    </location>
</feature>
<keyword evidence="3 6" id="KW-0812">Transmembrane</keyword>
<dbReference type="RefSeq" id="WP_257766700.1">
    <property type="nucleotide sequence ID" value="NZ_CP102480.1"/>
</dbReference>
<dbReference type="EMBL" id="CP102480">
    <property type="protein sequence ID" value="UUX48192.1"/>
    <property type="molecule type" value="Genomic_DNA"/>
</dbReference>
<gene>
    <name evidence="7" type="ORF">NUH88_12275</name>
</gene>
<dbReference type="InterPro" id="IPR002528">
    <property type="entry name" value="MATE_fam"/>
</dbReference>
<keyword evidence="4 6" id="KW-1133">Transmembrane helix</keyword>
<keyword evidence="8" id="KW-1185">Reference proteome</keyword>
<dbReference type="GO" id="GO:0015297">
    <property type="term" value="F:antiporter activity"/>
    <property type="evidence" value="ECO:0007669"/>
    <property type="project" value="InterPro"/>
</dbReference>
<feature type="transmembrane region" description="Helical" evidence="6">
    <location>
        <begin position="387"/>
        <end position="405"/>
    </location>
</feature>
<feature type="transmembrane region" description="Helical" evidence="6">
    <location>
        <begin position="41"/>
        <end position="60"/>
    </location>
</feature>
<dbReference type="NCBIfam" id="TIGR00797">
    <property type="entry name" value="matE"/>
    <property type="match status" value="1"/>
</dbReference>
<feature type="transmembrane region" description="Helical" evidence="6">
    <location>
        <begin position="12"/>
        <end position="29"/>
    </location>
</feature>
<dbReference type="PANTHER" id="PTHR42893:SF46">
    <property type="entry name" value="PROTEIN DETOXIFICATION 44, CHLOROPLASTIC"/>
    <property type="match status" value="1"/>
</dbReference>
<dbReference type="InterPro" id="IPR044644">
    <property type="entry name" value="DinF-like"/>
</dbReference>
<evidence type="ECO:0000313" key="8">
    <source>
        <dbReference type="Proteomes" id="UP001060336"/>
    </source>
</evidence>
<proteinExistence type="inferred from homology"/>
<dbReference type="GO" id="GO:0005886">
    <property type="term" value="C:plasma membrane"/>
    <property type="evidence" value="ECO:0007669"/>
    <property type="project" value="TreeGrafter"/>
</dbReference>
<dbReference type="PANTHER" id="PTHR42893">
    <property type="entry name" value="PROTEIN DETOXIFICATION 44, CHLOROPLASTIC-RELATED"/>
    <property type="match status" value="1"/>
</dbReference>
<evidence type="ECO:0000256" key="5">
    <source>
        <dbReference type="ARBA" id="ARBA00023136"/>
    </source>
</evidence>
<feature type="transmembrane region" description="Helical" evidence="6">
    <location>
        <begin position="166"/>
        <end position="183"/>
    </location>
</feature>
<dbReference type="AlphaFoldDB" id="A0A9J7AL26"/>
<comment type="similarity">
    <text evidence="2">Belongs to the multi antimicrobial extrusion (MATE) (TC 2.A.66.1) family.</text>
</comment>
<evidence type="ECO:0000256" key="1">
    <source>
        <dbReference type="ARBA" id="ARBA00004141"/>
    </source>
</evidence>
<dbReference type="Pfam" id="PF01554">
    <property type="entry name" value="MatE"/>
    <property type="match status" value="2"/>
</dbReference>
<name>A0A9J7AL26_9PROT</name>
<comment type="subcellular location">
    <subcellularLocation>
        <location evidence="1">Membrane</location>
        <topology evidence="1">Multi-pass membrane protein</topology>
    </subcellularLocation>
</comment>
<evidence type="ECO:0000256" key="2">
    <source>
        <dbReference type="ARBA" id="ARBA00010199"/>
    </source>
</evidence>
<evidence type="ECO:0000313" key="7">
    <source>
        <dbReference type="EMBL" id="UUX48192.1"/>
    </source>
</evidence>
<evidence type="ECO:0000256" key="6">
    <source>
        <dbReference type="SAM" id="Phobius"/>
    </source>
</evidence>
<dbReference type="Proteomes" id="UP001060336">
    <property type="component" value="Chromosome"/>
</dbReference>
<feature type="transmembrane region" description="Helical" evidence="6">
    <location>
        <begin position="92"/>
        <end position="110"/>
    </location>
</feature>
<reference evidence="7" key="1">
    <citation type="submission" date="2022-08" db="EMBL/GenBank/DDBJ databases">
        <title>Nisaea acidiphila sp. nov., isolated from a marine algal debris and emended description of the genus Nisaea Urios et al. 2008.</title>
        <authorList>
            <person name="Kwon K."/>
        </authorList>
    </citation>
    <scope>NUCLEOTIDE SEQUENCE</scope>
    <source>
        <strain evidence="7">MEBiC11861</strain>
    </source>
</reference>
<evidence type="ECO:0000256" key="3">
    <source>
        <dbReference type="ARBA" id="ARBA00022692"/>
    </source>
</evidence>
<feature type="transmembrane region" description="Helical" evidence="6">
    <location>
        <begin position="310"/>
        <end position="333"/>
    </location>
</feature>
<feature type="transmembrane region" description="Helical" evidence="6">
    <location>
        <begin position="130"/>
        <end position="154"/>
    </location>
</feature>
<organism evidence="7 8">
    <name type="scientific">Nisaea acidiphila</name>
    <dbReference type="NCBI Taxonomy" id="1862145"/>
    <lineage>
        <taxon>Bacteria</taxon>
        <taxon>Pseudomonadati</taxon>
        <taxon>Pseudomonadota</taxon>
        <taxon>Alphaproteobacteria</taxon>
        <taxon>Rhodospirillales</taxon>
        <taxon>Thalassobaculaceae</taxon>
        <taxon>Nisaea</taxon>
    </lineage>
</organism>
<sequence>MPNETTMNRRVWKLAWPVVLSNLTIPFVGAVDTAVVGHLDAAFYIGGVALGTLLFDYIYWGFGFLRMGTTGFVAQAKGAGDGTEVIASLGRALILGLIFGGSCILLSAPIEETAFALLEGSAEVEEAARTYFAIRVWAAPAALCNFSLLGWLFGMQAMRAGLVQQLLINSVNVALNLYFVLVLDWGIEGVALATVIAQYAGLAVGAAIVWRLAPRDARVPTLRELTDFRRLKAIMAVNRDIFLRTLAVLTAGAFFMNESAKLGDTVLAANAVFGVFKSFAGYGLDGYAHAAEALVGEAIGRRSRSRLREAVIATTKGAGVLALLIAGIFWFGGGLIVNTITSIETVRETARVYLPWVAAFPVLAVWSFQLDGVFIGATRGQEMRNSMIFCLVLFVIAAIPLVAQFGNHGLWAGYSLFLLVRAVTLLGYYPRLERGLAD</sequence>
<dbReference type="GO" id="GO:0042910">
    <property type="term" value="F:xenobiotic transmembrane transporter activity"/>
    <property type="evidence" value="ECO:0007669"/>
    <property type="project" value="InterPro"/>
</dbReference>
<keyword evidence="5 6" id="KW-0472">Membrane</keyword>